<feature type="compositionally biased region" description="Low complexity" evidence="1">
    <location>
        <begin position="20"/>
        <end position="39"/>
    </location>
</feature>
<protein>
    <submittedName>
        <fullName evidence="3">Uncharacterized protein</fullName>
    </submittedName>
</protein>
<feature type="transmembrane region" description="Helical" evidence="2">
    <location>
        <begin position="331"/>
        <end position="348"/>
    </location>
</feature>
<gene>
    <name evidence="3" type="ORF">WJX81_008010</name>
</gene>
<reference evidence="3 4" key="1">
    <citation type="journal article" date="2024" name="Nat. Commun.">
        <title>Phylogenomics reveals the evolutionary origins of lichenization in chlorophyte algae.</title>
        <authorList>
            <person name="Puginier C."/>
            <person name="Libourel C."/>
            <person name="Otte J."/>
            <person name="Skaloud P."/>
            <person name="Haon M."/>
            <person name="Grisel S."/>
            <person name="Petersen M."/>
            <person name="Berrin J.G."/>
            <person name="Delaux P.M."/>
            <person name="Dal Grande F."/>
            <person name="Keller J."/>
        </authorList>
    </citation>
    <scope>NUCLEOTIDE SEQUENCE [LARGE SCALE GENOMIC DNA]</scope>
    <source>
        <strain evidence="3 4">SAG 245.80</strain>
    </source>
</reference>
<proteinExistence type="predicted"/>
<organism evidence="3 4">
    <name type="scientific">Elliptochloris bilobata</name>
    <dbReference type="NCBI Taxonomy" id="381761"/>
    <lineage>
        <taxon>Eukaryota</taxon>
        <taxon>Viridiplantae</taxon>
        <taxon>Chlorophyta</taxon>
        <taxon>core chlorophytes</taxon>
        <taxon>Trebouxiophyceae</taxon>
        <taxon>Trebouxiophyceae incertae sedis</taxon>
        <taxon>Elliptochloris clade</taxon>
        <taxon>Elliptochloris</taxon>
    </lineage>
</organism>
<keyword evidence="2" id="KW-0812">Transmembrane</keyword>
<keyword evidence="4" id="KW-1185">Reference proteome</keyword>
<evidence type="ECO:0000313" key="3">
    <source>
        <dbReference type="EMBL" id="KAK9846634.1"/>
    </source>
</evidence>
<dbReference type="Proteomes" id="UP001445335">
    <property type="component" value="Unassembled WGS sequence"/>
</dbReference>
<accession>A0AAW1SL85</accession>
<comment type="caution">
    <text evidence="3">The sequence shown here is derived from an EMBL/GenBank/DDBJ whole genome shotgun (WGS) entry which is preliminary data.</text>
</comment>
<feature type="transmembrane region" description="Helical" evidence="2">
    <location>
        <begin position="136"/>
        <end position="162"/>
    </location>
</feature>
<dbReference type="EMBL" id="JALJOU010000001">
    <property type="protein sequence ID" value="KAK9846634.1"/>
    <property type="molecule type" value="Genomic_DNA"/>
</dbReference>
<feature type="transmembrane region" description="Helical" evidence="2">
    <location>
        <begin position="96"/>
        <end position="116"/>
    </location>
</feature>
<evidence type="ECO:0000256" key="2">
    <source>
        <dbReference type="SAM" id="Phobius"/>
    </source>
</evidence>
<feature type="region of interest" description="Disordered" evidence="1">
    <location>
        <begin position="1"/>
        <end position="72"/>
    </location>
</feature>
<dbReference type="AlphaFoldDB" id="A0AAW1SL85"/>
<keyword evidence="2" id="KW-0472">Membrane</keyword>
<name>A0AAW1SL85_9CHLO</name>
<keyword evidence="2" id="KW-1133">Transmembrane helix</keyword>
<evidence type="ECO:0000313" key="4">
    <source>
        <dbReference type="Proteomes" id="UP001445335"/>
    </source>
</evidence>
<evidence type="ECO:0000256" key="1">
    <source>
        <dbReference type="SAM" id="MobiDB-lite"/>
    </source>
</evidence>
<feature type="compositionally biased region" description="Polar residues" evidence="1">
    <location>
        <begin position="1"/>
        <end position="12"/>
    </location>
</feature>
<sequence>MGPSLGTPNWTGLRSAEQRAALGAATPAPAPAAGTRSTGDGMANTAAEAKGHEAGHWNGGRAKSRREADQADRRSLLRKASLQPVTPEDASKALDAIIVAIGIVAVLIVDVCYVGYVTTPGGPDPYWSDCHYPAFIAYVCLNGFALVFATAAIVSVTFGPLVPRTLSPEVVKPNNATFGSAPPESVTCQDYSNIANFSRVAHEYPKHFVSSWGAPFTGGEAQDAAHNAVTAPCLALLSDFIFANQSLGNDTYRDNSLGQQVIKPNAMWPLGLAHYMPALQYQCSALVNGTLCDFKAKPPLAVDVNGRYLKRKQSADQGEFIVKVPINPQTTLIYAAVIAMVGILAFNLP</sequence>